<dbReference type="EMBL" id="LBZM01000016">
    <property type="protein sequence ID" value="KKR71884.1"/>
    <property type="molecule type" value="Genomic_DNA"/>
</dbReference>
<proteinExistence type="predicted"/>
<comment type="caution">
    <text evidence="1">The sequence shown here is derived from an EMBL/GenBank/DDBJ whole genome shotgun (WGS) entry which is preliminary data.</text>
</comment>
<dbReference type="AlphaFoldDB" id="A0A0G0T4E8"/>
<evidence type="ECO:0000313" key="1">
    <source>
        <dbReference type="EMBL" id="KKR71884.1"/>
    </source>
</evidence>
<organism evidence="1 2">
    <name type="scientific">Candidatus Roizmanbacteria bacterium GW2011_GWB1_40_7</name>
    <dbReference type="NCBI Taxonomy" id="1618482"/>
    <lineage>
        <taxon>Bacteria</taxon>
        <taxon>Candidatus Roizmaniibacteriota</taxon>
    </lineage>
</organism>
<accession>A0A0G0T4E8</accession>
<evidence type="ECO:0000313" key="2">
    <source>
        <dbReference type="Proteomes" id="UP000034664"/>
    </source>
</evidence>
<protein>
    <submittedName>
        <fullName evidence="1">Uncharacterized protein</fullName>
    </submittedName>
</protein>
<gene>
    <name evidence="1" type="ORF">UU14_C0016G0004</name>
</gene>
<name>A0A0G0T4E8_9BACT</name>
<reference evidence="1 2" key="1">
    <citation type="journal article" date="2015" name="Nature">
        <title>rRNA introns, odd ribosomes, and small enigmatic genomes across a large radiation of phyla.</title>
        <authorList>
            <person name="Brown C.T."/>
            <person name="Hug L.A."/>
            <person name="Thomas B.C."/>
            <person name="Sharon I."/>
            <person name="Castelle C.J."/>
            <person name="Singh A."/>
            <person name="Wilkins M.J."/>
            <person name="Williams K.H."/>
            <person name="Banfield J.F."/>
        </authorList>
    </citation>
    <scope>NUCLEOTIDE SEQUENCE [LARGE SCALE GENOMIC DNA]</scope>
</reference>
<dbReference type="Proteomes" id="UP000034664">
    <property type="component" value="Unassembled WGS sequence"/>
</dbReference>
<sequence length="250" mass="28847">MPANPVYRSREAKLPITLFHTHHVTKALIIQIIRERKSIELDISHNRNSCYIGHHTSFYTDNQKPNNICLHEAIESLKTERVFVKFDCKTPAAIPTVKSLIRQVGPDRSMIHGFVKELEFSPYPKEVHHSFHWQTESIKLYDLLRLKKETGNPPLQVSCRGLTEKRLHLEGIDVAERIESVLPTDVDVVNLNIHIPRNTVPPEWIMQRLYDRKKLLTEVYVDHVKDTPLPVPYFGTTNDLGSATVLYTSN</sequence>